<organism evidence="1 2">
    <name type="scientific">Listeria weihenstephanensis</name>
    <dbReference type="NCBI Taxonomy" id="1006155"/>
    <lineage>
        <taxon>Bacteria</taxon>
        <taxon>Bacillati</taxon>
        <taxon>Bacillota</taxon>
        <taxon>Bacilli</taxon>
        <taxon>Bacillales</taxon>
        <taxon>Listeriaceae</taxon>
        <taxon>Listeria</taxon>
    </lineage>
</organism>
<proteinExistence type="predicted"/>
<dbReference type="AlphaFoldDB" id="A0A841ZBJ3"/>
<evidence type="ECO:0000313" key="2">
    <source>
        <dbReference type="Proteomes" id="UP000564536"/>
    </source>
</evidence>
<protein>
    <submittedName>
        <fullName evidence="1">Uncharacterized protein</fullName>
    </submittedName>
</protein>
<evidence type="ECO:0000313" key="1">
    <source>
        <dbReference type="EMBL" id="MBC1502199.1"/>
    </source>
</evidence>
<dbReference type="EMBL" id="JAARRL010000071">
    <property type="protein sequence ID" value="MBC1502199.1"/>
    <property type="molecule type" value="Genomic_DNA"/>
</dbReference>
<sequence length="110" mass="12625">MSKYSYGENNGDADEIREPVLEYVIEEQLNLDILERDTNFLRIDKYSGEVPLNLADFEETKLIYNEEEQLLAVLKGELLTCTSFDIVVSFIRTSGLNLLVGALDQLDRLY</sequence>
<dbReference type="Proteomes" id="UP000564536">
    <property type="component" value="Unassembled WGS sequence"/>
</dbReference>
<comment type="caution">
    <text evidence="1">The sequence shown here is derived from an EMBL/GenBank/DDBJ whole genome shotgun (WGS) entry which is preliminary data.</text>
</comment>
<accession>A0A841ZBJ3</accession>
<dbReference type="RefSeq" id="WP_185427751.1">
    <property type="nucleotide sequence ID" value="NZ_JAARRL010000071.1"/>
</dbReference>
<name>A0A841ZBJ3_9LIST</name>
<reference evidence="1 2" key="1">
    <citation type="submission" date="2020-03" db="EMBL/GenBank/DDBJ databases">
        <title>Soil Listeria distribution.</title>
        <authorList>
            <person name="Liao J."/>
            <person name="Wiedmann M."/>
        </authorList>
    </citation>
    <scope>NUCLEOTIDE SEQUENCE [LARGE SCALE GENOMIC DNA]</scope>
    <source>
        <strain evidence="1 2">FSL L7-1523</strain>
    </source>
</reference>
<gene>
    <name evidence="1" type="ORF">HB943_16540</name>
</gene>